<keyword evidence="3" id="KW-1185">Reference proteome</keyword>
<dbReference type="GO" id="GO:0004852">
    <property type="term" value="F:uroporphyrinogen-III synthase activity"/>
    <property type="evidence" value="ECO:0007669"/>
    <property type="project" value="UniProtKB-EC"/>
</dbReference>
<dbReference type="InterPro" id="IPR003754">
    <property type="entry name" value="4pyrrol_synth_uPrphyn_synth"/>
</dbReference>
<dbReference type="GO" id="GO:0005829">
    <property type="term" value="C:cytosol"/>
    <property type="evidence" value="ECO:0007669"/>
    <property type="project" value="TreeGrafter"/>
</dbReference>
<dbReference type="EMBL" id="LT608328">
    <property type="protein sequence ID" value="SCM59309.1"/>
    <property type="molecule type" value="Genomic_DNA"/>
</dbReference>
<reference evidence="2 3" key="1">
    <citation type="submission" date="2016-08" db="EMBL/GenBank/DDBJ databases">
        <authorList>
            <person name="Seilhamer J.J."/>
        </authorList>
    </citation>
    <scope>NUCLEOTIDE SEQUENCE [LARGE SCALE GENOMIC DNA]</scope>
    <source>
        <strain evidence="2">ING2-E5A</strain>
    </source>
</reference>
<dbReference type="Pfam" id="PF02602">
    <property type="entry name" value="HEM4"/>
    <property type="match status" value="1"/>
</dbReference>
<evidence type="ECO:0000313" key="3">
    <source>
        <dbReference type="Proteomes" id="UP000178485"/>
    </source>
</evidence>
<gene>
    <name evidence="2" type="primary">hemD</name>
    <name evidence="2" type="ORF">ING2E5A_2512</name>
</gene>
<protein>
    <submittedName>
        <fullName evidence="2">Uroporphyrinogen-III synthase (HemD)</fullName>
        <ecNumber evidence="2">4.2.1.75</ecNumber>
    </submittedName>
</protein>
<organism evidence="2 3">
    <name type="scientific">Petrimonas mucosa</name>
    <dbReference type="NCBI Taxonomy" id="1642646"/>
    <lineage>
        <taxon>Bacteria</taxon>
        <taxon>Pseudomonadati</taxon>
        <taxon>Bacteroidota</taxon>
        <taxon>Bacteroidia</taxon>
        <taxon>Bacteroidales</taxon>
        <taxon>Dysgonomonadaceae</taxon>
        <taxon>Petrimonas</taxon>
    </lineage>
</organism>
<evidence type="ECO:0000313" key="2">
    <source>
        <dbReference type="EMBL" id="SCM59309.1"/>
    </source>
</evidence>
<dbReference type="SUPFAM" id="SSF69618">
    <property type="entry name" value="HemD-like"/>
    <property type="match status" value="1"/>
</dbReference>
<proteinExistence type="predicted"/>
<accession>A0A1G4G9T7</accession>
<feature type="domain" description="Tetrapyrrole biosynthesis uroporphyrinogen III synthase" evidence="1">
    <location>
        <begin position="26"/>
        <end position="238"/>
    </location>
</feature>
<name>A0A1G4G9T7_9BACT</name>
<dbReference type="RefSeq" id="WP_071137618.1">
    <property type="nucleotide sequence ID" value="NZ_DUQN01000011.1"/>
</dbReference>
<evidence type="ECO:0000259" key="1">
    <source>
        <dbReference type="Pfam" id="PF02602"/>
    </source>
</evidence>
<dbReference type="PANTHER" id="PTHR12390">
    <property type="entry name" value="UROPORPHYRINOGEN III SYNTHASE"/>
    <property type="match status" value="1"/>
</dbReference>
<sequence>MAVRRVKKVLISQPQPSNGKSPYYELGEKYHVEFQFRPFIKVERVSLKEFRHQRINILDFTGIVMTSRTAVDHFFSLCEELKISMPESMKYFCISETVALYLQKYIVYRKRKIFFSQTGKIEGLNAAFTKHSKENLLVPVPEEHNEEVLNYLASKKLKYTPSVMYRTVSNDYGEGEVLDADMIIFFSPIGVQSLLKNFPDFKQGDIAIGCFGSTTAKAIVDEGLRLDCEAPTPEYPSMSMALDAFLKENQKKSVD</sequence>
<dbReference type="EC" id="4.2.1.75" evidence="2"/>
<dbReference type="Proteomes" id="UP000178485">
    <property type="component" value="Chromosome i"/>
</dbReference>
<keyword evidence="2" id="KW-0456">Lyase</keyword>
<dbReference type="AlphaFoldDB" id="A0A1G4G9T7"/>
<dbReference type="CDD" id="cd06578">
    <property type="entry name" value="HemD"/>
    <property type="match status" value="1"/>
</dbReference>
<dbReference type="STRING" id="1642646.ING2E5A_2512"/>
<dbReference type="KEGG" id="pmuc:ING2E5A_2512"/>
<dbReference type="InterPro" id="IPR036108">
    <property type="entry name" value="4pyrrol_syn_uPrphyn_synt_sf"/>
</dbReference>
<dbReference type="Gene3D" id="3.40.50.10090">
    <property type="match status" value="2"/>
</dbReference>
<dbReference type="InterPro" id="IPR039793">
    <property type="entry name" value="UROS/Hem4"/>
</dbReference>
<dbReference type="PANTHER" id="PTHR12390:SF0">
    <property type="entry name" value="UROPORPHYRINOGEN-III SYNTHASE"/>
    <property type="match status" value="1"/>
</dbReference>
<dbReference type="GO" id="GO:0006780">
    <property type="term" value="P:uroporphyrinogen III biosynthetic process"/>
    <property type="evidence" value="ECO:0007669"/>
    <property type="project" value="InterPro"/>
</dbReference>